<dbReference type="EMBL" id="JACHJV010000003">
    <property type="protein sequence ID" value="MBB4928613.1"/>
    <property type="molecule type" value="Genomic_DNA"/>
</dbReference>
<comment type="caution">
    <text evidence="2">The sequence shown here is derived from an EMBL/GenBank/DDBJ whole genome shotgun (WGS) entry which is preliminary data.</text>
</comment>
<evidence type="ECO:0000313" key="2">
    <source>
        <dbReference type="EMBL" id="MBB4928613.1"/>
    </source>
</evidence>
<protein>
    <recommendedName>
        <fullName evidence="1">SnoaL-like domain-containing protein</fullName>
    </recommendedName>
</protein>
<dbReference type="InterPro" id="IPR032710">
    <property type="entry name" value="NTF2-like_dom_sf"/>
</dbReference>
<evidence type="ECO:0000259" key="1">
    <source>
        <dbReference type="Pfam" id="PF12680"/>
    </source>
</evidence>
<dbReference type="Proteomes" id="UP000540506">
    <property type="component" value="Unassembled WGS sequence"/>
</dbReference>
<keyword evidence="3" id="KW-1185">Reference proteome</keyword>
<evidence type="ECO:0000313" key="3">
    <source>
        <dbReference type="Proteomes" id="UP000540506"/>
    </source>
</evidence>
<dbReference type="SUPFAM" id="SSF54427">
    <property type="entry name" value="NTF2-like"/>
    <property type="match status" value="1"/>
</dbReference>
<name>A0A7W7RBF4_KITKI</name>
<dbReference type="AlphaFoldDB" id="A0A7W7RBF4"/>
<accession>A0A7W7RBF4</accession>
<sequence length="128" mass="14095">MTNTVADLMRRNLLDVFNESDSERRAAAIAEIYAEDILWHEAGRVVIRGREALARRAAELREESPDWVFQPDGPVSVNDDLGHLGFRFGPAGRPPVVAGMDIARCRGSVIVELYTFVEEVGSAVTDPA</sequence>
<dbReference type="Pfam" id="PF12680">
    <property type="entry name" value="SnoaL_2"/>
    <property type="match status" value="1"/>
</dbReference>
<organism evidence="2 3">
    <name type="scientific">Kitasatospora kifunensis</name>
    <name type="common">Streptomyces kifunensis</name>
    <dbReference type="NCBI Taxonomy" id="58351"/>
    <lineage>
        <taxon>Bacteria</taxon>
        <taxon>Bacillati</taxon>
        <taxon>Actinomycetota</taxon>
        <taxon>Actinomycetes</taxon>
        <taxon>Kitasatosporales</taxon>
        <taxon>Streptomycetaceae</taxon>
        <taxon>Kitasatospora</taxon>
    </lineage>
</organism>
<feature type="domain" description="SnoaL-like" evidence="1">
    <location>
        <begin position="13"/>
        <end position="112"/>
    </location>
</feature>
<reference evidence="2 3" key="1">
    <citation type="submission" date="2020-08" db="EMBL/GenBank/DDBJ databases">
        <title>Sequencing the genomes of 1000 actinobacteria strains.</title>
        <authorList>
            <person name="Klenk H.-P."/>
        </authorList>
    </citation>
    <scope>NUCLEOTIDE SEQUENCE [LARGE SCALE GENOMIC DNA]</scope>
    <source>
        <strain evidence="2 3">DSM 41654</strain>
    </source>
</reference>
<dbReference type="InterPro" id="IPR037401">
    <property type="entry name" value="SnoaL-like"/>
</dbReference>
<dbReference type="RefSeq" id="WP_184946097.1">
    <property type="nucleotide sequence ID" value="NZ_JACHJV010000003.1"/>
</dbReference>
<dbReference type="Gene3D" id="3.10.450.50">
    <property type="match status" value="1"/>
</dbReference>
<proteinExistence type="predicted"/>
<gene>
    <name evidence="2" type="ORF">FHR34_007710</name>
</gene>